<evidence type="ECO:0000256" key="1">
    <source>
        <dbReference type="SAM" id="Phobius"/>
    </source>
</evidence>
<gene>
    <name evidence="3" type="ORF">Tsubulata_018386</name>
</gene>
<name>A0A9Q0JLJ7_9ROSI</name>
<keyword evidence="1" id="KW-0812">Transmembrane</keyword>
<evidence type="ECO:0000259" key="2">
    <source>
        <dbReference type="Pfam" id="PF12937"/>
    </source>
</evidence>
<comment type="caution">
    <text evidence="3">The sequence shown here is derived from an EMBL/GenBank/DDBJ whole genome shotgun (WGS) entry which is preliminary data.</text>
</comment>
<dbReference type="Proteomes" id="UP001141552">
    <property type="component" value="Unassembled WGS sequence"/>
</dbReference>
<reference evidence="3" key="1">
    <citation type="submission" date="2022-02" db="EMBL/GenBank/DDBJ databases">
        <authorList>
            <person name="Henning P.M."/>
            <person name="McCubbin A.G."/>
            <person name="Shore J.S."/>
        </authorList>
    </citation>
    <scope>NUCLEOTIDE SEQUENCE</scope>
    <source>
        <strain evidence="3">F60SS</strain>
        <tissue evidence="3">Leaves</tissue>
    </source>
</reference>
<accession>A0A9Q0JLJ7</accession>
<proteinExistence type="predicted"/>
<dbReference type="InterPro" id="IPR045283">
    <property type="entry name" value="AT3G44326-like"/>
</dbReference>
<feature type="domain" description="F-box" evidence="2">
    <location>
        <begin position="9"/>
        <end position="51"/>
    </location>
</feature>
<keyword evidence="1" id="KW-1133">Transmembrane helix</keyword>
<protein>
    <recommendedName>
        <fullName evidence="2">F-box domain-containing protein</fullName>
    </recommendedName>
</protein>
<dbReference type="Pfam" id="PF12937">
    <property type="entry name" value="F-box-like"/>
    <property type="match status" value="1"/>
</dbReference>
<organism evidence="3 4">
    <name type="scientific">Turnera subulata</name>
    <dbReference type="NCBI Taxonomy" id="218843"/>
    <lineage>
        <taxon>Eukaryota</taxon>
        <taxon>Viridiplantae</taxon>
        <taxon>Streptophyta</taxon>
        <taxon>Embryophyta</taxon>
        <taxon>Tracheophyta</taxon>
        <taxon>Spermatophyta</taxon>
        <taxon>Magnoliopsida</taxon>
        <taxon>eudicotyledons</taxon>
        <taxon>Gunneridae</taxon>
        <taxon>Pentapetalae</taxon>
        <taxon>rosids</taxon>
        <taxon>fabids</taxon>
        <taxon>Malpighiales</taxon>
        <taxon>Passifloraceae</taxon>
        <taxon>Turnera</taxon>
    </lineage>
</organism>
<dbReference type="Gene3D" id="1.20.1280.50">
    <property type="match status" value="1"/>
</dbReference>
<dbReference type="AlphaFoldDB" id="A0A9Q0JLJ7"/>
<dbReference type="PANTHER" id="PTHR33736:SF18">
    <property type="entry name" value="F-BOX DOMAIN-CONTAINING PROTEIN"/>
    <property type="match status" value="1"/>
</dbReference>
<keyword evidence="4" id="KW-1185">Reference proteome</keyword>
<evidence type="ECO:0000313" key="4">
    <source>
        <dbReference type="Proteomes" id="UP001141552"/>
    </source>
</evidence>
<feature type="transmembrane region" description="Helical" evidence="1">
    <location>
        <begin position="312"/>
        <end position="335"/>
    </location>
</feature>
<dbReference type="InterPro" id="IPR001810">
    <property type="entry name" value="F-box_dom"/>
</dbReference>
<keyword evidence="1" id="KW-0472">Membrane</keyword>
<sequence length="336" mass="37885">MVTTEPIFLPDILNTHILTRLDGPTLAAASCASTELHALSTDEKLWQKICTSTWPSISDPRISDLISTFPSGHRSFFSDAYPLLHHHRSQGTTLDRPVAAATTPELISAVDIYYKDAPIFSKVATFETLSSWFMSSPFRVELLEPKEFFPTTILHHPSSSEKDLWLKHLEENITLSWIVIDPKEKRALNLSSRKAVSVQRHWLTGEVEVKFATVMAGDGARGSAAEEVECEMVVTCGEKEGGEVQVRQVWMGMMDMEGRNLSGNNGLVILQGAMEAGERKKEKSGKEGIERYEEFVDKKKQWKDRNERREKVLDMACVVSGISVFVSFWSLVLYMW</sequence>
<dbReference type="OrthoDB" id="671172at2759"/>
<dbReference type="InterPro" id="IPR036047">
    <property type="entry name" value="F-box-like_dom_sf"/>
</dbReference>
<dbReference type="PANTHER" id="PTHR33736">
    <property type="entry name" value="F-BOX PROTEIN-RELATED"/>
    <property type="match status" value="1"/>
</dbReference>
<reference evidence="3" key="2">
    <citation type="journal article" date="2023" name="Plants (Basel)">
        <title>Annotation of the Turnera subulata (Passifloraceae) Draft Genome Reveals the S-Locus Evolved after the Divergence of Turneroideae from Passifloroideae in a Stepwise Manner.</title>
        <authorList>
            <person name="Henning P.M."/>
            <person name="Roalson E.H."/>
            <person name="Mir W."/>
            <person name="McCubbin A.G."/>
            <person name="Shore J.S."/>
        </authorList>
    </citation>
    <scope>NUCLEOTIDE SEQUENCE</scope>
    <source>
        <strain evidence="3">F60SS</strain>
    </source>
</reference>
<evidence type="ECO:0000313" key="3">
    <source>
        <dbReference type="EMBL" id="KAJ4845130.1"/>
    </source>
</evidence>
<dbReference type="EMBL" id="JAKUCV010001759">
    <property type="protein sequence ID" value="KAJ4845130.1"/>
    <property type="molecule type" value="Genomic_DNA"/>
</dbReference>
<dbReference type="SUPFAM" id="SSF81383">
    <property type="entry name" value="F-box domain"/>
    <property type="match status" value="1"/>
</dbReference>